<feature type="region of interest" description="Disordered" evidence="1">
    <location>
        <begin position="79"/>
        <end position="98"/>
    </location>
</feature>
<dbReference type="InterPro" id="IPR022536">
    <property type="entry name" value="EspC"/>
</dbReference>
<dbReference type="Proteomes" id="UP000708347">
    <property type="component" value="Unassembled WGS sequence"/>
</dbReference>
<sequence>MGTLEVCGEGLNVLSGQCTAIASRLASQVPSPAVGPPAQATVAAVGSAYAVLDATAAVLAARVHTAGRKLTTAASRYVGTDETSAQQLSELSGGPGQV</sequence>
<name>A0ABX2K708_9MYCO</name>
<evidence type="ECO:0000313" key="2">
    <source>
        <dbReference type="EMBL" id="NTY63884.1"/>
    </source>
</evidence>
<dbReference type="EMBL" id="VBSB01000036">
    <property type="protein sequence ID" value="NTY63884.1"/>
    <property type="molecule type" value="Genomic_DNA"/>
</dbReference>
<gene>
    <name evidence="2" type="ORF">FEG63_30635</name>
</gene>
<accession>A0ABX2K708</accession>
<organism evidence="2 3">
    <name type="scientific">Mycolicibacterium sphagni</name>
    <dbReference type="NCBI Taxonomy" id="1786"/>
    <lineage>
        <taxon>Bacteria</taxon>
        <taxon>Bacillati</taxon>
        <taxon>Actinomycetota</taxon>
        <taxon>Actinomycetes</taxon>
        <taxon>Mycobacteriales</taxon>
        <taxon>Mycobacteriaceae</taxon>
        <taxon>Mycolicibacterium</taxon>
    </lineage>
</organism>
<comment type="caution">
    <text evidence="2">The sequence shown here is derived from an EMBL/GenBank/DDBJ whole genome shotgun (WGS) entry which is preliminary data.</text>
</comment>
<evidence type="ECO:0000256" key="1">
    <source>
        <dbReference type="SAM" id="MobiDB-lite"/>
    </source>
</evidence>
<feature type="compositionally biased region" description="Polar residues" evidence="1">
    <location>
        <begin position="81"/>
        <end position="90"/>
    </location>
</feature>
<dbReference type="RefSeq" id="WP_174401473.1">
    <property type="nucleotide sequence ID" value="NZ_VBSB01000036.1"/>
</dbReference>
<dbReference type="Pfam" id="PF10824">
    <property type="entry name" value="T7SS_ESX_EspC"/>
    <property type="match status" value="1"/>
</dbReference>
<reference evidence="2 3" key="1">
    <citation type="submission" date="2019-05" db="EMBL/GenBank/DDBJ databases">
        <title>Mycolicibacterium sphagni ENV482 genome assembly.</title>
        <authorList>
            <person name="Chen W."/>
            <person name="Faulkner N.W."/>
            <person name="Hyman M.R."/>
        </authorList>
    </citation>
    <scope>NUCLEOTIDE SEQUENCE [LARGE SCALE GENOMIC DNA]</scope>
    <source>
        <strain evidence="2 3">ENV482</strain>
    </source>
</reference>
<protein>
    <recommendedName>
        <fullName evidence="4">ESX-1 secretion-associated protein</fullName>
    </recommendedName>
</protein>
<proteinExistence type="predicted"/>
<evidence type="ECO:0008006" key="4">
    <source>
        <dbReference type="Google" id="ProtNLM"/>
    </source>
</evidence>
<evidence type="ECO:0000313" key="3">
    <source>
        <dbReference type="Proteomes" id="UP000708347"/>
    </source>
</evidence>
<keyword evidence="3" id="KW-1185">Reference proteome</keyword>